<organism evidence="1 2">
    <name type="scientific">Yinghuangia soli</name>
    <dbReference type="NCBI Taxonomy" id="2908204"/>
    <lineage>
        <taxon>Bacteria</taxon>
        <taxon>Bacillati</taxon>
        <taxon>Actinomycetota</taxon>
        <taxon>Actinomycetes</taxon>
        <taxon>Kitasatosporales</taxon>
        <taxon>Streptomycetaceae</taxon>
        <taxon>Yinghuangia</taxon>
    </lineage>
</organism>
<reference evidence="1" key="1">
    <citation type="submission" date="2022-01" db="EMBL/GenBank/DDBJ databases">
        <title>Genome-Based Taxonomic Classification of the Phylum Actinobacteria.</title>
        <authorList>
            <person name="Gao Y."/>
        </authorList>
    </citation>
    <scope>NUCLEOTIDE SEQUENCE</scope>
    <source>
        <strain evidence="1">KLBMP 8922</strain>
    </source>
</reference>
<dbReference type="Pfam" id="PF13365">
    <property type="entry name" value="Trypsin_2"/>
    <property type="match status" value="1"/>
</dbReference>
<evidence type="ECO:0000313" key="1">
    <source>
        <dbReference type="EMBL" id="MCF2527673.1"/>
    </source>
</evidence>
<keyword evidence="2" id="KW-1185">Reference proteome</keyword>
<evidence type="ECO:0000313" key="2">
    <source>
        <dbReference type="Proteomes" id="UP001165378"/>
    </source>
</evidence>
<comment type="caution">
    <text evidence="1">The sequence shown here is derived from an EMBL/GenBank/DDBJ whole genome shotgun (WGS) entry which is preliminary data.</text>
</comment>
<dbReference type="SUPFAM" id="SSF50494">
    <property type="entry name" value="Trypsin-like serine proteases"/>
    <property type="match status" value="1"/>
</dbReference>
<dbReference type="Gene3D" id="1.25.40.10">
    <property type="entry name" value="Tetratricopeptide repeat domain"/>
    <property type="match status" value="1"/>
</dbReference>
<dbReference type="AlphaFoldDB" id="A0AA41PXR4"/>
<dbReference type="SUPFAM" id="SSF48452">
    <property type="entry name" value="TPR-like"/>
    <property type="match status" value="1"/>
</dbReference>
<dbReference type="RefSeq" id="WP_235051828.1">
    <property type="nucleotide sequence ID" value="NZ_JAKFHA010000004.1"/>
</dbReference>
<accession>A0AA41PXR4</accession>
<protein>
    <submittedName>
        <fullName evidence="1">Serine protease</fullName>
    </submittedName>
</protein>
<dbReference type="Proteomes" id="UP001165378">
    <property type="component" value="Unassembled WGS sequence"/>
</dbReference>
<name>A0AA41PXR4_9ACTN</name>
<dbReference type="Gene3D" id="2.40.10.120">
    <property type="match status" value="1"/>
</dbReference>
<dbReference type="GO" id="GO:0006508">
    <property type="term" value="P:proteolysis"/>
    <property type="evidence" value="ECO:0007669"/>
    <property type="project" value="UniProtKB-KW"/>
</dbReference>
<dbReference type="GO" id="GO:0008233">
    <property type="term" value="F:peptidase activity"/>
    <property type="evidence" value="ECO:0007669"/>
    <property type="project" value="UniProtKB-KW"/>
</dbReference>
<keyword evidence="1" id="KW-0645">Protease</keyword>
<gene>
    <name evidence="1" type="ORF">LZ495_10660</name>
</gene>
<keyword evidence="1" id="KW-0378">Hydrolase</keyword>
<dbReference type="EMBL" id="JAKFHA010000004">
    <property type="protein sequence ID" value="MCF2527673.1"/>
    <property type="molecule type" value="Genomic_DNA"/>
</dbReference>
<dbReference type="InterPro" id="IPR011990">
    <property type="entry name" value="TPR-like_helical_dom_sf"/>
</dbReference>
<proteinExistence type="predicted"/>
<dbReference type="InterPro" id="IPR009003">
    <property type="entry name" value="Peptidase_S1_PA"/>
</dbReference>
<sequence>MSAAHEQRSRRVDLARLAGGQVVQVWSNTEFRGTGFLVSAETVLSCAHVVVGSVPFHVRTVDGRMIPVEVARAFPARHDGGLLYPFPDLAALRLTEPLDGLGVWLDDADPAPGDEVVVHGFSATTPDTGIHPDTLRLSVVGVSGRFLRLQGDQVVGGFSGGPVLNIGTGRICGVLKASREESGSLGGWLVPLEAVRDCLPRVVERNADAHVPGTPWRNVASGVHARQVRLFGRGRSAGADGLTPAQYLSRHVLTFFPRPELEQLEQWCNSESDWLLRLLHAPGGSGKTRLATELCTRMRRSGWLAGFWNEDKENDRLEELNSALTARIPALVVVDYAQARMDDVVALTQSVAQCGPVRPRLRVLLLGRSDRPLWHALTTRLGDLLPPGSAVESLPRVIDTQGTGGEFSVTAAFTQFAKMRGRPGMIPPGALLSHAAHQDSLLGILALALDAVLTEERGGFWQPSDDPLEAVCAHELRVCQEKLTAHMPGDTEFTGPSGTERSAGLLLIATLAPGISPRKLAALLGRVHAGAFGGTRTPNLHGFVACLQELHPALGGGIAPLEPDRLAEALTRRVFASPEASGDADGYLSAVLGARPGQDDAGRVAAAVETVEALARARGCTVVGRIDHHDSYPVLDSALETAIASSPAVLLPALVTSIGVLPNAEPLARLMVPVLECCAESLLEALEPLLPDYPSSMSAVSEIVLRRLLAASGSLLDEPAQFRRLRRLSAYGLRVLDLGDVETAVDAARTAAALAGSLVERSDSYAADYAAALSRLSFLLERSGSEAEALRYSHQAIDLYDGLLEEPDGRRHTLVAAAALSRLAELRILNGQVHSATADAARSVMLCRTAPPSVRQEDTLLACLEMLAVCQQRTGALADAVASDEEAIARLRELALHQPGRYLDRLPDGLYRQASGLLMANRLRDGYIALREAAVLAASLAGWDDTRPGKRRMWMNALIKLSGEIAEFVGEQADWRERLAAAP</sequence>